<dbReference type="Proteomes" id="UP000198856">
    <property type="component" value="Unassembled WGS sequence"/>
</dbReference>
<protein>
    <submittedName>
        <fullName evidence="2">Uroporphyrinogen-III synthase</fullName>
    </submittedName>
</protein>
<evidence type="ECO:0000313" key="3">
    <source>
        <dbReference type="Proteomes" id="UP000198856"/>
    </source>
</evidence>
<dbReference type="Gene3D" id="3.40.50.10090">
    <property type="match status" value="2"/>
</dbReference>
<dbReference type="PANTHER" id="PTHR40082:SF1">
    <property type="entry name" value="BLR5956 PROTEIN"/>
    <property type="match status" value="1"/>
</dbReference>
<dbReference type="OrthoDB" id="15395at2157"/>
<dbReference type="CDD" id="cd06578">
    <property type="entry name" value="HemD"/>
    <property type="match status" value="1"/>
</dbReference>
<dbReference type="PANTHER" id="PTHR40082">
    <property type="entry name" value="BLR5956 PROTEIN"/>
    <property type="match status" value="1"/>
</dbReference>
<dbReference type="InterPro" id="IPR039793">
    <property type="entry name" value="UROS/Hem4"/>
</dbReference>
<dbReference type="EMBL" id="FNFC01000007">
    <property type="protein sequence ID" value="SDJ69694.1"/>
    <property type="molecule type" value="Genomic_DNA"/>
</dbReference>
<dbReference type="NCBIfam" id="NF004587">
    <property type="entry name" value="PRK05928.2-5"/>
    <property type="match status" value="1"/>
</dbReference>
<dbReference type="InterPro" id="IPR036108">
    <property type="entry name" value="4pyrrol_syn_uPrphyn_synt_sf"/>
</dbReference>
<dbReference type="RefSeq" id="WP_092702145.1">
    <property type="nucleotide sequence ID" value="NZ_FNFC01000007.1"/>
</dbReference>
<organism evidence="2 3">
    <name type="scientific">Halovenus aranensis</name>
    <dbReference type="NCBI Taxonomy" id="890420"/>
    <lineage>
        <taxon>Archaea</taxon>
        <taxon>Methanobacteriati</taxon>
        <taxon>Methanobacteriota</taxon>
        <taxon>Stenosarchaea group</taxon>
        <taxon>Halobacteria</taxon>
        <taxon>Halobacteriales</taxon>
        <taxon>Haloarculaceae</taxon>
        <taxon>Halovenus</taxon>
    </lineage>
</organism>
<dbReference type="Pfam" id="PF02602">
    <property type="entry name" value="HEM4"/>
    <property type="match status" value="1"/>
</dbReference>
<reference evidence="2 3" key="1">
    <citation type="submission" date="2016-10" db="EMBL/GenBank/DDBJ databases">
        <authorList>
            <person name="de Groot N.N."/>
        </authorList>
    </citation>
    <scope>NUCLEOTIDE SEQUENCE [LARGE SCALE GENOMIC DNA]</scope>
    <source>
        <strain evidence="2 3">IBRC-M10015</strain>
    </source>
</reference>
<dbReference type="GO" id="GO:0004852">
    <property type="term" value="F:uroporphyrinogen-III synthase activity"/>
    <property type="evidence" value="ECO:0007669"/>
    <property type="project" value="InterPro"/>
</dbReference>
<dbReference type="STRING" id="890420.SAMN05216226_107175"/>
<dbReference type="InterPro" id="IPR003754">
    <property type="entry name" value="4pyrrol_synth_uPrphyn_synth"/>
</dbReference>
<name>A0A1G8VUG2_9EURY</name>
<evidence type="ECO:0000259" key="1">
    <source>
        <dbReference type="Pfam" id="PF02602"/>
    </source>
</evidence>
<keyword evidence="3" id="KW-1185">Reference proteome</keyword>
<dbReference type="GO" id="GO:0006780">
    <property type="term" value="P:uroporphyrinogen III biosynthetic process"/>
    <property type="evidence" value="ECO:0007669"/>
    <property type="project" value="InterPro"/>
</dbReference>
<evidence type="ECO:0000313" key="2">
    <source>
        <dbReference type="EMBL" id="SDJ69694.1"/>
    </source>
</evidence>
<gene>
    <name evidence="2" type="ORF">SAMN05216226_107175</name>
</gene>
<feature type="domain" description="Tetrapyrrole biosynthesis uroporphyrinogen III synthase" evidence="1">
    <location>
        <begin position="19"/>
        <end position="233"/>
    </location>
</feature>
<dbReference type="SUPFAM" id="SSF69618">
    <property type="entry name" value="HemD-like"/>
    <property type="match status" value="1"/>
</dbReference>
<proteinExistence type="predicted"/>
<dbReference type="AlphaFoldDB" id="A0A1G8VUG2"/>
<accession>A0A1G8VUG2</accession>
<sequence>MTDQPTVAALRPDDERIDAAVALLEELGVDPLSDPMLSVSPTGDRPREDADYTILTSPTAADLLAGTGYQPGGTLCAIGESTADALEAEGFAVDLVPEQFTSGGLVDYLAGEVDGARVEVARSDHGSAVLLDGLESAGAYVHETVLYRLVRPDGAGVSAERAADGTLDGILFTSSLTVEHFLAAAGERGLETAARAGLDDAVVGTIGEPTRETAQERGIDVDVVPASVGFEELARAVVDELSATRR</sequence>